<accession>K6YNE6</accession>
<dbReference type="EMBL" id="BAEO01000014">
    <property type="protein sequence ID" value="GAC18168.1"/>
    <property type="molecule type" value="Genomic_DNA"/>
</dbReference>
<dbReference type="InterPro" id="IPR036165">
    <property type="entry name" value="YefM-like_sf"/>
</dbReference>
<dbReference type="Gene3D" id="3.40.1620.10">
    <property type="entry name" value="YefM-like domain"/>
    <property type="match status" value="1"/>
</dbReference>
<comment type="caution">
    <text evidence="3">The sequence shown here is derived from an EMBL/GenBank/DDBJ whole genome shotgun (WGS) entry which is preliminary data.</text>
</comment>
<dbReference type="Proteomes" id="UP000006327">
    <property type="component" value="Unassembled WGS sequence"/>
</dbReference>
<sequence>MKSITATEAKNNFGDLLMNAQSAPITITRNGKEQGVLVSVNEYLRLKQHALQTAISDGLSSGDAGILDIDSIKTQARARFEK</sequence>
<evidence type="ECO:0000313" key="4">
    <source>
        <dbReference type="Proteomes" id="UP000006327"/>
    </source>
</evidence>
<protein>
    <recommendedName>
        <fullName evidence="2">Antitoxin</fullName>
    </recommendedName>
</protein>
<name>K6YNE6_9ALTE</name>
<dbReference type="NCBIfam" id="TIGR01552">
    <property type="entry name" value="phd_fam"/>
    <property type="match status" value="1"/>
</dbReference>
<evidence type="ECO:0000256" key="2">
    <source>
        <dbReference type="RuleBase" id="RU362080"/>
    </source>
</evidence>
<proteinExistence type="inferred from homology"/>
<organism evidence="3 4">
    <name type="scientific">Paraglaciecola arctica BSs20135</name>
    <dbReference type="NCBI Taxonomy" id="493475"/>
    <lineage>
        <taxon>Bacteria</taxon>
        <taxon>Pseudomonadati</taxon>
        <taxon>Pseudomonadota</taxon>
        <taxon>Gammaproteobacteria</taxon>
        <taxon>Alteromonadales</taxon>
        <taxon>Alteromonadaceae</taxon>
        <taxon>Paraglaciecola</taxon>
    </lineage>
</organism>
<reference evidence="3 4" key="1">
    <citation type="journal article" date="2017" name="Antonie Van Leeuwenhoek">
        <title>Rhizobium rhizosphaerae sp. nov., a novel species isolated from rice rhizosphere.</title>
        <authorList>
            <person name="Zhao J.J."/>
            <person name="Zhang J."/>
            <person name="Zhang R.J."/>
            <person name="Zhang C.W."/>
            <person name="Yin H.Q."/>
            <person name="Zhang X.X."/>
        </authorList>
    </citation>
    <scope>NUCLEOTIDE SEQUENCE [LARGE SCALE GENOMIC DNA]</scope>
    <source>
        <strain evidence="3 4">BSs20135</strain>
    </source>
</reference>
<dbReference type="AlphaFoldDB" id="K6YNE6"/>
<dbReference type="RefSeq" id="WP_007617703.1">
    <property type="nucleotide sequence ID" value="NZ_BAEO01000014.1"/>
</dbReference>
<dbReference type="SUPFAM" id="SSF143120">
    <property type="entry name" value="YefM-like"/>
    <property type="match status" value="1"/>
</dbReference>
<evidence type="ECO:0000313" key="3">
    <source>
        <dbReference type="EMBL" id="GAC18168.1"/>
    </source>
</evidence>
<dbReference type="eggNOG" id="ENOG50346V4">
    <property type="taxonomic scope" value="Bacteria"/>
</dbReference>
<dbReference type="InterPro" id="IPR006442">
    <property type="entry name" value="Antitoxin_Phd/YefM"/>
</dbReference>
<dbReference type="STRING" id="493475.GARC_1188"/>
<evidence type="ECO:0000256" key="1">
    <source>
        <dbReference type="ARBA" id="ARBA00009981"/>
    </source>
</evidence>
<comment type="function">
    <text evidence="2">Antitoxin component of a type II toxin-antitoxin (TA) system.</text>
</comment>
<keyword evidence="4" id="KW-1185">Reference proteome</keyword>
<dbReference type="Pfam" id="PF02604">
    <property type="entry name" value="PhdYeFM_antitox"/>
    <property type="match status" value="1"/>
</dbReference>
<comment type="similarity">
    <text evidence="1 2">Belongs to the phD/YefM antitoxin family.</text>
</comment>
<gene>
    <name evidence="3" type="ORF">GARC_1188</name>
</gene>
<dbReference type="OrthoDB" id="165038at2"/>